<gene>
    <name evidence="1" type="ORF">ARMGADRAFT_1035169</name>
</gene>
<keyword evidence="2" id="KW-1185">Reference proteome</keyword>
<dbReference type="OrthoDB" id="2652955at2759"/>
<organism evidence="1 2">
    <name type="scientific">Armillaria gallica</name>
    <name type="common">Bulbous honey fungus</name>
    <name type="synonym">Armillaria bulbosa</name>
    <dbReference type="NCBI Taxonomy" id="47427"/>
    <lineage>
        <taxon>Eukaryota</taxon>
        <taxon>Fungi</taxon>
        <taxon>Dikarya</taxon>
        <taxon>Basidiomycota</taxon>
        <taxon>Agaricomycotina</taxon>
        <taxon>Agaricomycetes</taxon>
        <taxon>Agaricomycetidae</taxon>
        <taxon>Agaricales</taxon>
        <taxon>Marasmiineae</taxon>
        <taxon>Physalacriaceae</taxon>
        <taxon>Armillaria</taxon>
    </lineage>
</organism>
<name>A0A2H3DFC4_ARMGA</name>
<dbReference type="OMA" id="HVNIARM"/>
<dbReference type="STRING" id="47427.A0A2H3DFC4"/>
<proteinExistence type="predicted"/>
<accession>A0A2H3DFC4</accession>
<protein>
    <submittedName>
        <fullName evidence="1">Uncharacterized protein</fullName>
    </submittedName>
</protein>
<evidence type="ECO:0000313" key="2">
    <source>
        <dbReference type="Proteomes" id="UP000217790"/>
    </source>
</evidence>
<dbReference type="InParanoid" id="A0A2H3DFC4"/>
<dbReference type="EMBL" id="KZ293681">
    <property type="protein sequence ID" value="PBK86953.1"/>
    <property type="molecule type" value="Genomic_DNA"/>
</dbReference>
<reference evidence="2" key="1">
    <citation type="journal article" date="2017" name="Nat. Ecol. Evol.">
        <title>Genome expansion and lineage-specific genetic innovations in the forest pathogenic fungi Armillaria.</title>
        <authorList>
            <person name="Sipos G."/>
            <person name="Prasanna A.N."/>
            <person name="Walter M.C."/>
            <person name="O'Connor E."/>
            <person name="Balint B."/>
            <person name="Krizsan K."/>
            <person name="Kiss B."/>
            <person name="Hess J."/>
            <person name="Varga T."/>
            <person name="Slot J."/>
            <person name="Riley R."/>
            <person name="Boka B."/>
            <person name="Rigling D."/>
            <person name="Barry K."/>
            <person name="Lee J."/>
            <person name="Mihaltcheva S."/>
            <person name="LaButti K."/>
            <person name="Lipzen A."/>
            <person name="Waldron R."/>
            <person name="Moloney N.M."/>
            <person name="Sperisen C."/>
            <person name="Kredics L."/>
            <person name="Vagvoelgyi C."/>
            <person name="Patrignani A."/>
            <person name="Fitzpatrick D."/>
            <person name="Nagy I."/>
            <person name="Doyle S."/>
            <person name="Anderson J.B."/>
            <person name="Grigoriev I.V."/>
            <person name="Gueldener U."/>
            <person name="Muensterkoetter M."/>
            <person name="Nagy L.G."/>
        </authorList>
    </citation>
    <scope>NUCLEOTIDE SEQUENCE [LARGE SCALE GENOMIC DNA]</scope>
    <source>
        <strain evidence="2">Ar21-2</strain>
    </source>
</reference>
<dbReference type="Proteomes" id="UP000217790">
    <property type="component" value="Unassembled WGS sequence"/>
</dbReference>
<dbReference type="AlphaFoldDB" id="A0A2H3DFC4"/>
<evidence type="ECO:0000313" key="1">
    <source>
        <dbReference type="EMBL" id="PBK86953.1"/>
    </source>
</evidence>
<sequence length="252" mass="27607">MTGCASLSAIAVLENPRAIENSKTVLFDAHLYFQDTHGPDPGLASLRYYNASELSFEQVGVYFVHVNIARMEHEVSSVAVLDGLSKEKYVLVGDIVSIIPAAVKDIADVKYRPFVSVSGIVTSVNSNDKTFHLAPETYVHALKNCKTKSTLPIRCFSTVTAQSLGAKMPDPRVGHYVSVSGHLHRVIRRLEDNMADFFDVELDKITYLGPPYTPPSSPPSSIPTAPAGKIRFSYTESSPCLCKKRKLSETTV</sequence>